<dbReference type="GO" id="GO:0016887">
    <property type="term" value="F:ATP hydrolysis activity"/>
    <property type="evidence" value="ECO:0007669"/>
    <property type="project" value="InterPro"/>
</dbReference>
<evidence type="ECO:0000259" key="8">
    <source>
        <dbReference type="PROSITE" id="PS50893"/>
    </source>
</evidence>
<dbReference type="InterPro" id="IPR011527">
    <property type="entry name" value="ABC1_TM_dom"/>
</dbReference>
<accession>A0A1W1EEA0</accession>
<feature type="transmembrane region" description="Helical" evidence="7">
    <location>
        <begin position="184"/>
        <end position="204"/>
    </location>
</feature>
<keyword evidence="2 7" id="KW-0812">Transmembrane</keyword>
<dbReference type="Gene3D" id="3.40.50.300">
    <property type="entry name" value="P-loop containing nucleotide triphosphate hydrolases"/>
    <property type="match status" value="1"/>
</dbReference>
<sequence>MIYTDIEDARQNMHWLVRECTSAPFASLKLTEYEASILEKSLESHEDKTLIEFYETIFERAGLSRPDWSNKPKHQSLPLFALVPNEGIHIVMEREADGRWKSESQKGISVVEEFPEGTLFTPARETVKDFKKISAKQMFKTIAFREKSVLMNAAIATFGINVLALGTSFFSMQVYDRVIPTQGLSTLMALGIGVCIAIFLEMILKLSKSYLVDGASVNMDLEYSHNIFTRFLKIRSDVLPKSVGTISGQLQSYSNIRAFISSASLYILIDFPFTLIFLAVIVMLAGWTIGAIIVGFMFISVIAGIFFKNKIETLSKTSTMASHKKFGLLVESVENAENVKATGAGWSLLSRWNALSEDAIYDDIEIRRYSDISTYTASMLQQLSYVSVVSMGAYLVSTTDTLTMGGLIATTILSGRVLSPISMLPNLLVQWGRTKISIEDIDNIYKLESDNEGVERPLNPVKLKPYFRCENLHFAYAENTPIVNVEKLSIKEGERVAILGAVGSGKSTLLKLLAGLYKPTQGKVYLDNIDMHQISRNRINELIGYLPQQVKLISGTLRDNLLLGLTGITDEQIIKASEETGLIQLIGSLPKGLDTPVPEGGESVSGGQKQMIALTRMLLMSPLALFLDEPTANIDEGSEKKLIRTFSNMLTSERTLIVVTHKPALLALVDRIIVINSQGIVIDGTKDFVLQKLGAKPSQKGVS</sequence>
<dbReference type="AlphaFoldDB" id="A0A1W1EEA0"/>
<dbReference type="InterPro" id="IPR003593">
    <property type="entry name" value="AAA+_ATPase"/>
</dbReference>
<dbReference type="Gene3D" id="1.20.1560.10">
    <property type="entry name" value="ABC transporter type 1, transmembrane domain"/>
    <property type="match status" value="1"/>
</dbReference>
<dbReference type="PROSITE" id="PS50893">
    <property type="entry name" value="ABC_TRANSPORTER_2"/>
    <property type="match status" value="1"/>
</dbReference>
<evidence type="ECO:0000256" key="4">
    <source>
        <dbReference type="ARBA" id="ARBA00022840"/>
    </source>
</evidence>
<dbReference type="SMART" id="SM00382">
    <property type="entry name" value="AAA"/>
    <property type="match status" value="1"/>
</dbReference>
<dbReference type="InterPro" id="IPR036640">
    <property type="entry name" value="ABC1_TM_sf"/>
</dbReference>
<dbReference type="InterPro" id="IPR027417">
    <property type="entry name" value="P-loop_NTPase"/>
</dbReference>
<dbReference type="SUPFAM" id="SSF52540">
    <property type="entry name" value="P-loop containing nucleoside triphosphate hydrolases"/>
    <property type="match status" value="1"/>
</dbReference>
<dbReference type="InterPro" id="IPR039421">
    <property type="entry name" value="Type_1_exporter"/>
</dbReference>
<proteinExistence type="predicted"/>
<dbReference type="PANTHER" id="PTHR24221:SF248">
    <property type="entry name" value="ABC TRANSPORTER TRANSMEMBRANE REGION"/>
    <property type="match status" value="1"/>
</dbReference>
<evidence type="ECO:0000259" key="9">
    <source>
        <dbReference type="PROSITE" id="PS50929"/>
    </source>
</evidence>
<dbReference type="GO" id="GO:0034040">
    <property type="term" value="F:ATPase-coupled lipid transmembrane transporter activity"/>
    <property type="evidence" value="ECO:0007669"/>
    <property type="project" value="TreeGrafter"/>
</dbReference>
<keyword evidence="4" id="KW-0067">ATP-binding</keyword>
<keyword evidence="3" id="KW-0547">Nucleotide-binding</keyword>
<feature type="transmembrane region" description="Helical" evidence="7">
    <location>
        <begin position="149"/>
        <end position="172"/>
    </location>
</feature>
<organism evidence="10">
    <name type="scientific">hydrothermal vent metagenome</name>
    <dbReference type="NCBI Taxonomy" id="652676"/>
    <lineage>
        <taxon>unclassified sequences</taxon>
        <taxon>metagenomes</taxon>
        <taxon>ecological metagenomes</taxon>
    </lineage>
</organism>
<keyword evidence="6 7" id="KW-0472">Membrane</keyword>
<dbReference type="InterPro" id="IPR003439">
    <property type="entry name" value="ABC_transporter-like_ATP-bd"/>
</dbReference>
<dbReference type="PANTHER" id="PTHR24221">
    <property type="entry name" value="ATP-BINDING CASSETTE SUB-FAMILY B"/>
    <property type="match status" value="1"/>
</dbReference>
<feature type="transmembrane region" description="Helical" evidence="7">
    <location>
        <begin position="287"/>
        <end position="307"/>
    </location>
</feature>
<feature type="domain" description="ABC transporter" evidence="8">
    <location>
        <begin position="467"/>
        <end position="702"/>
    </location>
</feature>
<dbReference type="GO" id="GO:0140359">
    <property type="term" value="F:ABC-type transporter activity"/>
    <property type="evidence" value="ECO:0007669"/>
    <property type="project" value="InterPro"/>
</dbReference>
<dbReference type="Pfam" id="PF00664">
    <property type="entry name" value="ABC_membrane"/>
    <property type="match status" value="1"/>
</dbReference>
<evidence type="ECO:0000256" key="1">
    <source>
        <dbReference type="ARBA" id="ARBA00004141"/>
    </source>
</evidence>
<feature type="domain" description="ABC transmembrane type-1" evidence="9">
    <location>
        <begin position="153"/>
        <end position="433"/>
    </location>
</feature>
<dbReference type="SUPFAM" id="SSF90123">
    <property type="entry name" value="ABC transporter transmembrane region"/>
    <property type="match status" value="1"/>
</dbReference>
<evidence type="ECO:0000256" key="6">
    <source>
        <dbReference type="ARBA" id="ARBA00023136"/>
    </source>
</evidence>
<evidence type="ECO:0000256" key="2">
    <source>
        <dbReference type="ARBA" id="ARBA00022692"/>
    </source>
</evidence>
<evidence type="ECO:0000256" key="3">
    <source>
        <dbReference type="ARBA" id="ARBA00022741"/>
    </source>
</evidence>
<evidence type="ECO:0000256" key="7">
    <source>
        <dbReference type="SAM" id="Phobius"/>
    </source>
</evidence>
<feature type="transmembrane region" description="Helical" evidence="7">
    <location>
        <begin position="258"/>
        <end position="281"/>
    </location>
</feature>
<dbReference type="Pfam" id="PF00005">
    <property type="entry name" value="ABC_tran"/>
    <property type="match status" value="1"/>
</dbReference>
<name>A0A1W1EEA0_9ZZZZ</name>
<dbReference type="EMBL" id="FPKX01000047">
    <property type="protein sequence ID" value="SFZ98354.1"/>
    <property type="molecule type" value="Genomic_DNA"/>
</dbReference>
<evidence type="ECO:0000256" key="5">
    <source>
        <dbReference type="ARBA" id="ARBA00022989"/>
    </source>
</evidence>
<dbReference type="GO" id="GO:0016020">
    <property type="term" value="C:membrane"/>
    <property type="evidence" value="ECO:0007669"/>
    <property type="project" value="UniProtKB-SubCell"/>
</dbReference>
<reference evidence="10" key="1">
    <citation type="submission" date="2016-10" db="EMBL/GenBank/DDBJ databases">
        <authorList>
            <person name="de Groot N.N."/>
        </authorList>
    </citation>
    <scope>NUCLEOTIDE SEQUENCE</scope>
</reference>
<dbReference type="GO" id="GO:0005524">
    <property type="term" value="F:ATP binding"/>
    <property type="evidence" value="ECO:0007669"/>
    <property type="project" value="UniProtKB-KW"/>
</dbReference>
<evidence type="ECO:0000313" key="10">
    <source>
        <dbReference type="EMBL" id="SFZ98354.1"/>
    </source>
</evidence>
<keyword evidence="5 7" id="KW-1133">Transmembrane helix</keyword>
<dbReference type="PROSITE" id="PS50929">
    <property type="entry name" value="ABC_TM1F"/>
    <property type="match status" value="1"/>
</dbReference>
<protein>
    <submittedName>
        <fullName evidence="10">Type I secretion system ATPase, LssB family LapB</fullName>
    </submittedName>
</protein>
<gene>
    <name evidence="10" type="ORF">MNB_SV-5-12</name>
</gene>
<comment type="subcellular location">
    <subcellularLocation>
        <location evidence="1">Membrane</location>
        <topology evidence="1">Multi-pass membrane protein</topology>
    </subcellularLocation>
</comment>